<dbReference type="InterPro" id="IPR029063">
    <property type="entry name" value="SAM-dependent_MTases_sf"/>
</dbReference>
<evidence type="ECO:0000256" key="1">
    <source>
        <dbReference type="HAMAP-Rule" id="MF_03198"/>
    </source>
</evidence>
<dbReference type="InterPro" id="IPR019410">
    <property type="entry name" value="Methyltransf_16"/>
</dbReference>
<comment type="similarity">
    <text evidence="1">Belongs to the class I-like SAM-binding methyltransferase superfamily. METTL21 family. EFM6 subfamily.</text>
</comment>
<dbReference type="GO" id="GO:0016279">
    <property type="term" value="F:protein-lysine N-methyltransferase activity"/>
    <property type="evidence" value="ECO:0007669"/>
    <property type="project" value="UniProtKB-UniRule"/>
</dbReference>
<dbReference type="GO" id="GO:0005737">
    <property type="term" value="C:cytoplasm"/>
    <property type="evidence" value="ECO:0007669"/>
    <property type="project" value="UniProtKB-SubCell"/>
</dbReference>
<dbReference type="HAMAP" id="MF_03198">
    <property type="entry name" value="Methyltr_EFM6"/>
    <property type="match status" value="1"/>
</dbReference>
<keyword evidence="1" id="KW-0949">S-adenosyl-L-methionine</keyword>
<feature type="binding site" evidence="1">
    <location>
        <position position="60"/>
    </location>
    <ligand>
        <name>S-adenosyl-L-methionine</name>
        <dbReference type="ChEBI" id="CHEBI:59789"/>
    </ligand>
</feature>
<feature type="binding site" evidence="1">
    <location>
        <position position="153"/>
    </location>
    <ligand>
        <name>S-adenosyl-L-methionine</name>
        <dbReference type="ChEBI" id="CHEBI:59789"/>
    </ligand>
</feature>
<evidence type="ECO:0000256" key="2">
    <source>
        <dbReference type="SAM" id="MobiDB-lite"/>
    </source>
</evidence>
<evidence type="ECO:0000313" key="4">
    <source>
        <dbReference type="Proteomes" id="UP000077266"/>
    </source>
</evidence>
<dbReference type="FunCoup" id="A0A165QPP3">
    <property type="interactions" value="358"/>
</dbReference>
<keyword evidence="1" id="KW-0963">Cytoplasm</keyword>
<dbReference type="Gene3D" id="3.40.50.150">
    <property type="entry name" value="Vaccinia Virus protein VP39"/>
    <property type="match status" value="1"/>
</dbReference>
<keyword evidence="1" id="KW-0808">Transferase</keyword>
<dbReference type="AlphaFoldDB" id="A0A165QPP3"/>
<dbReference type="Proteomes" id="UP000077266">
    <property type="component" value="Unassembled WGS sequence"/>
</dbReference>
<dbReference type="EC" id="2.1.1.-" evidence="1"/>
<dbReference type="GO" id="GO:0032259">
    <property type="term" value="P:methylation"/>
    <property type="evidence" value="ECO:0007669"/>
    <property type="project" value="UniProtKB-KW"/>
</dbReference>
<comment type="subcellular location">
    <subcellularLocation>
        <location evidence="1">Cytoplasm</location>
    </subcellularLocation>
</comment>
<dbReference type="SUPFAM" id="SSF53335">
    <property type="entry name" value="S-adenosyl-L-methionine-dependent methyltransferases"/>
    <property type="match status" value="1"/>
</dbReference>
<feature type="binding site" evidence="1">
    <location>
        <begin position="87"/>
        <end position="89"/>
    </location>
    <ligand>
        <name>S-adenosyl-L-methionine</name>
        <dbReference type="ChEBI" id="CHEBI:59789"/>
    </ligand>
</feature>
<dbReference type="InParanoid" id="A0A165QPP3"/>
<protein>
    <recommendedName>
        <fullName evidence="1">Protein-lysine N-methyltransferase EFM6</fullName>
        <ecNumber evidence="1">2.1.1.-</ecNumber>
    </recommendedName>
    <alternativeName>
        <fullName evidence="1">Elongation factor methyltransferase 6</fullName>
    </alternativeName>
</protein>
<organism evidence="3 4">
    <name type="scientific">Exidia glandulosa HHB12029</name>
    <dbReference type="NCBI Taxonomy" id="1314781"/>
    <lineage>
        <taxon>Eukaryota</taxon>
        <taxon>Fungi</taxon>
        <taxon>Dikarya</taxon>
        <taxon>Basidiomycota</taxon>
        <taxon>Agaricomycotina</taxon>
        <taxon>Agaricomycetes</taxon>
        <taxon>Auriculariales</taxon>
        <taxon>Exidiaceae</taxon>
        <taxon>Exidia</taxon>
    </lineage>
</organism>
<sequence length="230" mass="25658">MERSALADAFDPEGSDTDVENDVFPAQNPTTKLQVQELSFPPHTVKLWIDASPGCGGIAWPAGEVLSRYLISTRSHTLRGKRVVELGSGTGLVGLIAGFLGADVAVTDQAQLLPLMRKNVALNGLEENVRVTELDWANPVPKDMHDPDLLLAADCVYFEPAFPLLCATLRNIATQRTEILFCYKKRRKADKRFFALLKKDFDWVHVDDDANQETYGKEAIYLLRLMKKRA</sequence>
<comment type="function">
    <text evidence="1">S-adenosyl-L-methionine-dependent protein-lysine N-methyltransferase that methylates elongation factor 1-alpha.</text>
</comment>
<dbReference type="EMBL" id="KV425882">
    <property type="protein sequence ID" value="KZW03902.1"/>
    <property type="molecule type" value="Genomic_DNA"/>
</dbReference>
<feature type="binding site" evidence="1">
    <location>
        <position position="108"/>
    </location>
    <ligand>
        <name>S-adenosyl-L-methionine</name>
        <dbReference type="ChEBI" id="CHEBI:59789"/>
    </ligand>
</feature>
<dbReference type="OrthoDB" id="407325at2759"/>
<dbReference type="CDD" id="cd02440">
    <property type="entry name" value="AdoMet_MTases"/>
    <property type="match status" value="1"/>
</dbReference>
<proteinExistence type="inferred from homology"/>
<gene>
    <name evidence="1" type="primary">EFM6</name>
    <name evidence="3" type="ORF">EXIGLDRAFT_715937</name>
</gene>
<name>A0A165QPP3_EXIGL</name>
<dbReference type="STRING" id="1314781.A0A165QPP3"/>
<dbReference type="InterPro" id="IPR033684">
    <property type="entry name" value="EFM6"/>
</dbReference>
<keyword evidence="1" id="KW-0489">Methyltransferase</keyword>
<feature type="binding site" evidence="1">
    <location>
        <position position="136"/>
    </location>
    <ligand>
        <name>S-adenosyl-L-methionine</name>
        <dbReference type="ChEBI" id="CHEBI:59789"/>
    </ligand>
</feature>
<dbReference type="Pfam" id="PF10294">
    <property type="entry name" value="Methyltransf_16"/>
    <property type="match status" value="1"/>
</dbReference>
<reference evidence="3 4" key="1">
    <citation type="journal article" date="2016" name="Mol. Biol. Evol.">
        <title>Comparative Genomics of Early-Diverging Mushroom-Forming Fungi Provides Insights into the Origins of Lignocellulose Decay Capabilities.</title>
        <authorList>
            <person name="Nagy L.G."/>
            <person name="Riley R."/>
            <person name="Tritt A."/>
            <person name="Adam C."/>
            <person name="Daum C."/>
            <person name="Floudas D."/>
            <person name="Sun H."/>
            <person name="Yadav J.S."/>
            <person name="Pangilinan J."/>
            <person name="Larsson K.H."/>
            <person name="Matsuura K."/>
            <person name="Barry K."/>
            <person name="Labutti K."/>
            <person name="Kuo R."/>
            <person name="Ohm R.A."/>
            <person name="Bhattacharya S.S."/>
            <person name="Shirouzu T."/>
            <person name="Yoshinaga Y."/>
            <person name="Martin F.M."/>
            <person name="Grigoriev I.V."/>
            <person name="Hibbett D.S."/>
        </authorList>
    </citation>
    <scope>NUCLEOTIDE SEQUENCE [LARGE SCALE GENOMIC DNA]</scope>
    <source>
        <strain evidence="3 4">HHB12029</strain>
    </source>
</reference>
<feature type="region of interest" description="Disordered" evidence="2">
    <location>
        <begin position="1"/>
        <end position="21"/>
    </location>
</feature>
<accession>A0A165QPP3</accession>
<evidence type="ECO:0000313" key="3">
    <source>
        <dbReference type="EMBL" id="KZW03902.1"/>
    </source>
</evidence>
<keyword evidence="4" id="KW-1185">Reference proteome</keyword>
<feature type="compositionally biased region" description="Acidic residues" evidence="2">
    <location>
        <begin position="10"/>
        <end position="21"/>
    </location>
</feature>
<dbReference type="PANTHER" id="PTHR14614">
    <property type="entry name" value="HEPATOCELLULAR CARCINOMA-ASSOCIATED ANTIGEN"/>
    <property type="match status" value="1"/>
</dbReference>
<dbReference type="PANTHER" id="PTHR14614:SF132">
    <property type="entry name" value="PROTEIN-LYSINE METHYLTRANSFERASE C42C1.13"/>
    <property type="match status" value="1"/>
</dbReference>